<proteinExistence type="predicted"/>
<name>A0A1D1UQ52_RAMVA</name>
<comment type="caution">
    <text evidence="2">The sequence shown here is derived from an EMBL/GenBank/DDBJ whole genome shotgun (WGS) entry which is preliminary data.</text>
</comment>
<evidence type="ECO:0000313" key="2">
    <source>
        <dbReference type="EMBL" id="GAU89792.1"/>
    </source>
</evidence>
<dbReference type="EMBL" id="BDGG01000001">
    <property type="protein sequence ID" value="GAU89792.1"/>
    <property type="molecule type" value="Genomic_DNA"/>
</dbReference>
<organism evidence="2 3">
    <name type="scientific">Ramazzottius varieornatus</name>
    <name type="common">Water bear</name>
    <name type="synonym">Tardigrade</name>
    <dbReference type="NCBI Taxonomy" id="947166"/>
    <lineage>
        <taxon>Eukaryota</taxon>
        <taxon>Metazoa</taxon>
        <taxon>Ecdysozoa</taxon>
        <taxon>Tardigrada</taxon>
        <taxon>Eutardigrada</taxon>
        <taxon>Parachela</taxon>
        <taxon>Hypsibioidea</taxon>
        <taxon>Ramazzottiidae</taxon>
        <taxon>Ramazzottius</taxon>
    </lineage>
</organism>
<feature type="region of interest" description="Disordered" evidence="1">
    <location>
        <begin position="93"/>
        <end position="155"/>
    </location>
</feature>
<feature type="compositionally biased region" description="Basic residues" evidence="1">
    <location>
        <begin position="126"/>
        <end position="155"/>
    </location>
</feature>
<sequence>MCGFHLTTHTTPCIFVQGFLFMVSSRGRLESIPRSRPNRKLLTCDMLLGAFSKKIAYYRKSLPSWKKCATKKTRVVRSNDQKEVAVAEPTYLDLSRSASESETNLSEDEAIEHSEGSLDDEPVVAKKVRKSARSTKKNRHRMPVSKVVPPRKRFR</sequence>
<gene>
    <name evidence="2" type="primary">RvY_02302</name>
    <name evidence="2" type="synonym">RvY_02302.1</name>
    <name evidence="2" type="ORF">RvY_02302-1</name>
</gene>
<reference evidence="2 3" key="1">
    <citation type="journal article" date="2016" name="Nat. Commun.">
        <title>Extremotolerant tardigrade genome and improved radiotolerance of human cultured cells by tardigrade-unique protein.</title>
        <authorList>
            <person name="Hashimoto T."/>
            <person name="Horikawa D.D."/>
            <person name="Saito Y."/>
            <person name="Kuwahara H."/>
            <person name="Kozuka-Hata H."/>
            <person name="Shin-I T."/>
            <person name="Minakuchi Y."/>
            <person name="Ohishi K."/>
            <person name="Motoyama A."/>
            <person name="Aizu T."/>
            <person name="Enomoto A."/>
            <person name="Kondo K."/>
            <person name="Tanaka S."/>
            <person name="Hara Y."/>
            <person name="Koshikawa S."/>
            <person name="Sagara H."/>
            <person name="Miura T."/>
            <person name="Yokobori S."/>
            <person name="Miyagawa K."/>
            <person name="Suzuki Y."/>
            <person name="Kubo T."/>
            <person name="Oyama M."/>
            <person name="Kohara Y."/>
            <person name="Fujiyama A."/>
            <person name="Arakawa K."/>
            <person name="Katayama T."/>
            <person name="Toyoda A."/>
            <person name="Kunieda T."/>
        </authorList>
    </citation>
    <scope>NUCLEOTIDE SEQUENCE [LARGE SCALE GENOMIC DNA]</scope>
    <source>
        <strain evidence="2 3">YOKOZUNA-1</strain>
    </source>
</reference>
<evidence type="ECO:0000313" key="3">
    <source>
        <dbReference type="Proteomes" id="UP000186922"/>
    </source>
</evidence>
<keyword evidence="3" id="KW-1185">Reference proteome</keyword>
<accession>A0A1D1UQ52</accession>
<evidence type="ECO:0000256" key="1">
    <source>
        <dbReference type="SAM" id="MobiDB-lite"/>
    </source>
</evidence>
<dbReference type="AlphaFoldDB" id="A0A1D1UQ52"/>
<dbReference type="Proteomes" id="UP000186922">
    <property type="component" value="Unassembled WGS sequence"/>
</dbReference>
<protein>
    <submittedName>
        <fullName evidence="2">Uncharacterized protein</fullName>
    </submittedName>
</protein>